<dbReference type="RefSeq" id="WP_343903212.1">
    <property type="nucleotide sequence ID" value="NZ_BAAAIY010000003.1"/>
</dbReference>
<keyword evidence="3" id="KW-1185">Reference proteome</keyword>
<accession>A0ABW1X892</accession>
<organism evidence="2 3">
    <name type="scientific">Oerskovia paurometabola</name>
    <dbReference type="NCBI Taxonomy" id="162170"/>
    <lineage>
        <taxon>Bacteria</taxon>
        <taxon>Bacillati</taxon>
        <taxon>Actinomycetota</taxon>
        <taxon>Actinomycetes</taxon>
        <taxon>Micrococcales</taxon>
        <taxon>Cellulomonadaceae</taxon>
        <taxon>Oerskovia</taxon>
    </lineage>
</organism>
<name>A0ABW1X892_9CELL</name>
<reference evidence="3" key="1">
    <citation type="journal article" date="2019" name="Int. J. Syst. Evol. Microbiol.">
        <title>The Global Catalogue of Microorganisms (GCM) 10K type strain sequencing project: providing services to taxonomists for standard genome sequencing and annotation.</title>
        <authorList>
            <consortium name="The Broad Institute Genomics Platform"/>
            <consortium name="The Broad Institute Genome Sequencing Center for Infectious Disease"/>
            <person name="Wu L."/>
            <person name="Ma J."/>
        </authorList>
    </citation>
    <scope>NUCLEOTIDE SEQUENCE [LARGE SCALE GENOMIC DNA]</scope>
    <source>
        <strain evidence="3">CCUG 47105</strain>
    </source>
</reference>
<protein>
    <recommendedName>
        <fullName evidence="4">Heavy metal transporter</fullName>
    </recommendedName>
</protein>
<evidence type="ECO:0000313" key="3">
    <source>
        <dbReference type="Proteomes" id="UP001596305"/>
    </source>
</evidence>
<gene>
    <name evidence="2" type="ORF">ACFP71_06140</name>
</gene>
<sequence>MLAVATTGVVLALNRLDDHSPVAERCAATADGQAWHLSPAQSDNAALIAVTTVRRGMPARAATIGLATALQESRLLNIDYGDRDSIGLFQQRPSQGWGTIEQIMDPVYSTTAFYDGLDKVDGYTELPVTVAAQAVQRSGFPDAYAQHESRSRAWASALTGNSHGTLTCDLAPVDPSTLTSTEESVAGLEARVQRDLGDLPTSVDGAAVTVDSLPLAGNPPETGRAGWAVAQWAVASADATDVVQVDVGDRTWSRESPEWTVSEPTDEAPHPGTGQVRITVATTDEP</sequence>
<comment type="caution">
    <text evidence="2">The sequence shown here is derived from an EMBL/GenBank/DDBJ whole genome shotgun (WGS) entry which is preliminary data.</text>
</comment>
<evidence type="ECO:0000313" key="2">
    <source>
        <dbReference type="EMBL" id="MFC6424397.1"/>
    </source>
</evidence>
<dbReference type="EMBL" id="JBHSTM010000004">
    <property type="protein sequence ID" value="MFC6424397.1"/>
    <property type="molecule type" value="Genomic_DNA"/>
</dbReference>
<evidence type="ECO:0008006" key="4">
    <source>
        <dbReference type="Google" id="ProtNLM"/>
    </source>
</evidence>
<feature type="region of interest" description="Disordered" evidence="1">
    <location>
        <begin position="250"/>
        <end position="274"/>
    </location>
</feature>
<proteinExistence type="predicted"/>
<evidence type="ECO:0000256" key="1">
    <source>
        <dbReference type="SAM" id="MobiDB-lite"/>
    </source>
</evidence>
<dbReference type="Proteomes" id="UP001596305">
    <property type="component" value="Unassembled WGS sequence"/>
</dbReference>